<name>A0A061RUX7_9CHLO</name>
<gene>
    <name evidence="2" type="ORF">TSPGSL018_25599</name>
</gene>
<feature type="compositionally biased region" description="Low complexity" evidence="1">
    <location>
        <begin position="209"/>
        <end position="227"/>
    </location>
</feature>
<evidence type="ECO:0000256" key="1">
    <source>
        <dbReference type="SAM" id="MobiDB-lite"/>
    </source>
</evidence>
<feature type="region of interest" description="Disordered" evidence="1">
    <location>
        <begin position="148"/>
        <end position="238"/>
    </location>
</feature>
<sequence length="238" mass="26312">MQKADVLEAEDTSESLPGQAVKEELEPENPRPTSKLQKPLRGQIPGAHTYSVFRIRRHGITTRFELYEPSLGTQLVAKLERGSTSAYTITSPHTGEALGWMRCNVKGDIHVLYENLGPGRAPGPPYAAATFALRWRLSADQSRRVDAIRVDPDEYKPLPEGVAEDKSVSTSSDDDGESFVPERGDRQPSRCRSWRTGAARLSRSRSRSLSRLPGALRPGAGPRPSGSTWAPSRRARRR</sequence>
<dbReference type="EMBL" id="GBEZ01011202">
    <property type="protein sequence ID" value="JAC74564.1"/>
    <property type="molecule type" value="Transcribed_RNA"/>
</dbReference>
<dbReference type="AlphaFoldDB" id="A0A061RUX7"/>
<reference evidence="2" key="1">
    <citation type="submission" date="2014-05" db="EMBL/GenBank/DDBJ databases">
        <title>The transcriptome of the halophilic microalga Tetraselmis sp. GSL018 isolated from the Great Salt Lake, Utah.</title>
        <authorList>
            <person name="Jinkerson R.E."/>
            <person name="D'Adamo S."/>
            <person name="Posewitz M.C."/>
        </authorList>
    </citation>
    <scope>NUCLEOTIDE SEQUENCE</scope>
    <source>
        <strain evidence="2">GSL018</strain>
    </source>
</reference>
<proteinExistence type="predicted"/>
<protein>
    <submittedName>
        <fullName evidence="2">Uncharacterized protein</fullName>
    </submittedName>
</protein>
<feature type="region of interest" description="Disordered" evidence="1">
    <location>
        <begin position="1"/>
        <end position="41"/>
    </location>
</feature>
<evidence type="ECO:0000313" key="2">
    <source>
        <dbReference type="EMBL" id="JAC74564.1"/>
    </source>
</evidence>
<organism evidence="2">
    <name type="scientific">Tetraselmis sp. GSL018</name>
    <dbReference type="NCBI Taxonomy" id="582737"/>
    <lineage>
        <taxon>Eukaryota</taxon>
        <taxon>Viridiplantae</taxon>
        <taxon>Chlorophyta</taxon>
        <taxon>core chlorophytes</taxon>
        <taxon>Chlorodendrophyceae</taxon>
        <taxon>Chlorodendrales</taxon>
        <taxon>Chlorodendraceae</taxon>
        <taxon>Tetraselmis</taxon>
    </lineage>
</organism>
<accession>A0A061RUX7</accession>
<feature type="compositionally biased region" description="Basic and acidic residues" evidence="1">
    <location>
        <begin position="148"/>
        <end position="167"/>
    </location>
</feature>